<dbReference type="InterPro" id="IPR053136">
    <property type="entry name" value="UTP_pyrophosphatase-like"/>
</dbReference>
<dbReference type="EMBL" id="CAFAAC010000006">
    <property type="protein sequence ID" value="CAB4779973.1"/>
    <property type="molecule type" value="Genomic_DNA"/>
</dbReference>
<organism evidence="2">
    <name type="scientific">freshwater metagenome</name>
    <dbReference type="NCBI Taxonomy" id="449393"/>
    <lineage>
        <taxon>unclassified sequences</taxon>
        <taxon>metagenomes</taxon>
        <taxon>ecological metagenomes</taxon>
    </lineage>
</organism>
<dbReference type="CDD" id="cd07344">
    <property type="entry name" value="M48_yhfN_like"/>
    <property type="match status" value="1"/>
</dbReference>
<feature type="domain" description="YgjP-like metallopeptidase" evidence="1">
    <location>
        <begin position="88"/>
        <end position="207"/>
    </location>
</feature>
<gene>
    <name evidence="2" type="ORF">UFOPK2967_00220</name>
    <name evidence="3" type="ORF">UFOPK3587_00413</name>
    <name evidence="4" type="ORF">UFOPK3984_00548</name>
</gene>
<dbReference type="AlphaFoldDB" id="A0A6J6W9Y3"/>
<sequence length="228" mass="26041">MSHYPSNYLRYFYYVDELDDLPHAPKGEVRVERTLDESGVGLAQQLPGLENDDIIVIRSKRRKRNIAAYRQGGRIVVSIPARLSKADEREIVPEMVAKIRAQESARTFDESLLASRVDALLNEFAPEITERPTSVLWRAHMNQRWGSCTSVDGSIRITERLATAPAYVLDFVLFHEAIHLRYGDHGEEFASYVDRYPQHDKAQAYLDGYEAAEDALIPAEELLNPRPR</sequence>
<accession>A0A6J6W9Y3</accession>
<evidence type="ECO:0000313" key="3">
    <source>
        <dbReference type="EMBL" id="CAB4899854.1"/>
    </source>
</evidence>
<evidence type="ECO:0000313" key="2">
    <source>
        <dbReference type="EMBL" id="CAB4779973.1"/>
    </source>
</evidence>
<dbReference type="PANTHER" id="PTHR30399:SF1">
    <property type="entry name" value="UTP PYROPHOSPHATASE"/>
    <property type="match status" value="1"/>
</dbReference>
<dbReference type="EMBL" id="CAFBMN010000011">
    <property type="protein sequence ID" value="CAB4899854.1"/>
    <property type="molecule type" value="Genomic_DNA"/>
</dbReference>
<protein>
    <submittedName>
        <fullName evidence="2">Unannotated protein</fullName>
    </submittedName>
</protein>
<dbReference type="PANTHER" id="PTHR30399">
    <property type="entry name" value="UNCHARACTERIZED PROTEIN YGJP"/>
    <property type="match status" value="1"/>
</dbReference>
<dbReference type="Pfam" id="PF01863">
    <property type="entry name" value="YgjP-like"/>
    <property type="match status" value="1"/>
</dbReference>
<dbReference type="Gene3D" id="3.30.2010.10">
    <property type="entry name" value="Metalloproteases ('zincins'), catalytic domain"/>
    <property type="match status" value="1"/>
</dbReference>
<dbReference type="InterPro" id="IPR002725">
    <property type="entry name" value="YgjP-like_metallopeptidase"/>
</dbReference>
<dbReference type="EMBL" id="CAFBOP010000014">
    <property type="protein sequence ID" value="CAB4983659.1"/>
    <property type="molecule type" value="Genomic_DNA"/>
</dbReference>
<reference evidence="2" key="1">
    <citation type="submission" date="2020-05" db="EMBL/GenBank/DDBJ databases">
        <authorList>
            <person name="Chiriac C."/>
            <person name="Salcher M."/>
            <person name="Ghai R."/>
            <person name="Kavagutti S V."/>
        </authorList>
    </citation>
    <scope>NUCLEOTIDE SEQUENCE</scope>
</reference>
<proteinExistence type="predicted"/>
<name>A0A6J6W9Y3_9ZZZZ</name>
<evidence type="ECO:0000313" key="4">
    <source>
        <dbReference type="EMBL" id="CAB4983659.1"/>
    </source>
</evidence>
<evidence type="ECO:0000259" key="1">
    <source>
        <dbReference type="Pfam" id="PF01863"/>
    </source>
</evidence>